<dbReference type="NCBIfam" id="NF038364">
    <property type="entry name" value="AglZ_HisF2_fam"/>
    <property type="match status" value="1"/>
</dbReference>
<dbReference type="GO" id="GO:0000107">
    <property type="term" value="F:imidazoleglycerol-phosphate synthase activity"/>
    <property type="evidence" value="ECO:0007669"/>
    <property type="project" value="InterPro"/>
</dbReference>
<comment type="catalytic activity">
    <reaction evidence="13">
        <text>5-[(5-phospho-1-deoxy-D-ribulos-1-ylimino)methylamino]-1-(5-phospho-beta-D-ribosyl)imidazole-4-carboxamide + L-glutamine = D-erythro-1-(imidazol-4-yl)glycerol 3-phosphate + 5-amino-1-(5-phospho-beta-D-ribosyl)imidazole-4-carboxamide + L-glutamate + H(+)</text>
        <dbReference type="Rhea" id="RHEA:24793"/>
        <dbReference type="ChEBI" id="CHEBI:15378"/>
        <dbReference type="ChEBI" id="CHEBI:29985"/>
        <dbReference type="ChEBI" id="CHEBI:58278"/>
        <dbReference type="ChEBI" id="CHEBI:58359"/>
        <dbReference type="ChEBI" id="CHEBI:58475"/>
        <dbReference type="ChEBI" id="CHEBI:58525"/>
        <dbReference type="EC" id="4.3.2.10"/>
    </reaction>
</comment>
<evidence type="ECO:0000256" key="1">
    <source>
        <dbReference type="ARBA" id="ARBA00005091"/>
    </source>
</evidence>
<evidence type="ECO:0000256" key="3">
    <source>
        <dbReference type="ARBA" id="ARBA00011152"/>
    </source>
</evidence>
<gene>
    <name evidence="16" type="ORF">SAMN02745223_02329</name>
    <name evidence="15" type="ORF">VW29_17700</name>
</gene>
<dbReference type="Gene3D" id="3.20.20.70">
    <property type="entry name" value="Aldolase class I"/>
    <property type="match status" value="1"/>
</dbReference>
<evidence type="ECO:0000256" key="9">
    <source>
        <dbReference type="ARBA" id="ARBA00025475"/>
    </source>
</evidence>
<evidence type="ECO:0000256" key="10">
    <source>
        <dbReference type="ARBA" id="ARBA00030264"/>
    </source>
</evidence>
<dbReference type="InterPro" id="IPR013785">
    <property type="entry name" value="Aldolase_TIM"/>
</dbReference>
<comment type="similarity">
    <text evidence="2 14">Belongs to the HisA/HisF family.</text>
</comment>
<dbReference type="Proteomes" id="UP000184533">
    <property type="component" value="Unassembled WGS sequence"/>
</dbReference>
<protein>
    <recommendedName>
        <fullName evidence="5">Imidazole glycerol phosphate synthase subunit HisF</fullName>
        <ecNumber evidence="4">4.3.2.10</ecNumber>
    </recommendedName>
    <alternativeName>
        <fullName evidence="10">IGP synthase cyclase subunit</fullName>
    </alternativeName>
    <alternativeName>
        <fullName evidence="11">IGP synthase subunit HisF</fullName>
    </alternativeName>
    <alternativeName>
        <fullName evidence="12">ImGP synthase subunit HisF</fullName>
    </alternativeName>
</protein>
<evidence type="ECO:0000256" key="8">
    <source>
        <dbReference type="ARBA" id="ARBA00023239"/>
    </source>
</evidence>
<evidence type="ECO:0000256" key="4">
    <source>
        <dbReference type="ARBA" id="ARBA00012809"/>
    </source>
</evidence>
<dbReference type="GO" id="GO:0000105">
    <property type="term" value="P:L-histidine biosynthetic process"/>
    <property type="evidence" value="ECO:0007669"/>
    <property type="project" value="UniProtKB-UniPathway"/>
</dbReference>
<keyword evidence="6 14" id="KW-0028">Amino-acid biosynthesis</keyword>
<keyword evidence="17" id="KW-1185">Reference proteome</keyword>
<evidence type="ECO:0000313" key="15">
    <source>
        <dbReference type="EMBL" id="KKB79395.1"/>
    </source>
</evidence>
<dbReference type="EMBL" id="LAJF01000112">
    <property type="protein sequence ID" value="KKB79395.1"/>
    <property type="molecule type" value="Genomic_DNA"/>
</dbReference>
<dbReference type="GO" id="GO:0016829">
    <property type="term" value="F:lyase activity"/>
    <property type="evidence" value="ECO:0007669"/>
    <property type="project" value="UniProtKB-KW"/>
</dbReference>
<evidence type="ECO:0000313" key="16">
    <source>
        <dbReference type="EMBL" id="SHF31663.1"/>
    </source>
</evidence>
<keyword evidence="8 15" id="KW-0456">Lyase</keyword>
<dbReference type="InterPro" id="IPR050064">
    <property type="entry name" value="IGPS_HisA/HisF"/>
</dbReference>
<accession>A0A0F5LAT3</accession>
<reference evidence="15 17" key="1">
    <citation type="submission" date="2015-03" db="EMBL/GenBank/DDBJ databases">
        <authorList>
            <person name="Hassan Y.I."/>
            <person name="Lepp D."/>
            <person name="Zhou T."/>
        </authorList>
    </citation>
    <scope>NUCLEOTIDE SEQUENCE [LARGE SCALE GENOMIC DNA]</scope>
    <source>
        <strain evidence="15 17">DSM 17137</strain>
    </source>
</reference>
<dbReference type="PANTHER" id="PTHR21235">
    <property type="entry name" value="IMIDAZOLE GLYCEROL PHOSPHATE SYNTHASE SUBUNIT HISF/H IGP SYNTHASE SUBUNIT HISF/H"/>
    <property type="match status" value="1"/>
</dbReference>
<evidence type="ECO:0000256" key="11">
    <source>
        <dbReference type="ARBA" id="ARBA00031409"/>
    </source>
</evidence>
<reference evidence="16 18" key="2">
    <citation type="submission" date="2016-11" db="EMBL/GenBank/DDBJ databases">
        <authorList>
            <person name="Jaros S."/>
            <person name="Januszkiewicz K."/>
            <person name="Wedrychowicz H."/>
        </authorList>
    </citation>
    <scope>NUCLEOTIDE SEQUENCE [LARGE SCALE GENOMIC DNA]</scope>
    <source>
        <strain evidence="16 18">DSM 17137</strain>
    </source>
</reference>
<evidence type="ECO:0000256" key="5">
    <source>
        <dbReference type="ARBA" id="ARBA00016318"/>
    </source>
</evidence>
<evidence type="ECO:0000313" key="17">
    <source>
        <dbReference type="Proteomes" id="UP000033608"/>
    </source>
</evidence>
<dbReference type="STRING" id="1121477.SAMN02745223_02329"/>
<dbReference type="InterPro" id="IPR006062">
    <property type="entry name" value="His_biosynth"/>
</dbReference>
<dbReference type="PATRIC" id="fig|1121477.3.peg.291"/>
<dbReference type="Pfam" id="PF00977">
    <property type="entry name" value="His_biosynth"/>
    <property type="match status" value="1"/>
</dbReference>
<evidence type="ECO:0000256" key="12">
    <source>
        <dbReference type="ARBA" id="ARBA00032401"/>
    </source>
</evidence>
<evidence type="ECO:0000256" key="7">
    <source>
        <dbReference type="ARBA" id="ARBA00023102"/>
    </source>
</evidence>
<evidence type="ECO:0000256" key="14">
    <source>
        <dbReference type="RuleBase" id="RU003657"/>
    </source>
</evidence>
<dbReference type="AlphaFoldDB" id="A0A0F5LAT3"/>
<dbReference type="InterPro" id="IPR004651">
    <property type="entry name" value="HisF"/>
</dbReference>
<organism evidence="15 17">
    <name type="scientific">Devosia limi DSM 17137</name>
    <dbReference type="NCBI Taxonomy" id="1121477"/>
    <lineage>
        <taxon>Bacteria</taxon>
        <taxon>Pseudomonadati</taxon>
        <taxon>Pseudomonadota</taxon>
        <taxon>Alphaproteobacteria</taxon>
        <taxon>Hyphomicrobiales</taxon>
        <taxon>Devosiaceae</taxon>
        <taxon>Devosia</taxon>
    </lineage>
</organism>
<dbReference type="PANTHER" id="PTHR21235:SF2">
    <property type="entry name" value="IMIDAZOLE GLYCEROL PHOSPHATE SYNTHASE HISHF"/>
    <property type="match status" value="1"/>
</dbReference>
<evidence type="ECO:0000256" key="13">
    <source>
        <dbReference type="ARBA" id="ARBA00047838"/>
    </source>
</evidence>
<proteinExistence type="inferred from homology"/>
<dbReference type="EC" id="4.3.2.10" evidence="4"/>
<dbReference type="UniPathway" id="UPA00031">
    <property type="reaction ID" value="UER00010"/>
</dbReference>
<keyword evidence="7 14" id="KW-0368">Histidine biosynthesis</keyword>
<comment type="pathway">
    <text evidence="1">Amino-acid biosynthesis; L-histidine biosynthesis; L-histidine from 5-phospho-alpha-D-ribose 1-diphosphate: step 5/9.</text>
</comment>
<comment type="function">
    <text evidence="9">IGPS catalyzes the conversion of PRFAR and glutamine to IGP, AICAR and glutamate. The HisF subunit catalyzes the cyclization activity that produces IGP and AICAR from PRFAR using the ammonia provided by the HisH subunit.</text>
</comment>
<dbReference type="OrthoDB" id="9781903at2"/>
<name>A0A0F5LAT3_9HYPH</name>
<dbReference type="InterPro" id="IPR011060">
    <property type="entry name" value="RibuloseP-bd_barrel"/>
</dbReference>
<dbReference type="Proteomes" id="UP000033608">
    <property type="component" value="Unassembled WGS sequence"/>
</dbReference>
<evidence type="ECO:0000313" key="18">
    <source>
        <dbReference type="Proteomes" id="UP000184533"/>
    </source>
</evidence>
<dbReference type="CDD" id="cd04731">
    <property type="entry name" value="HisF"/>
    <property type="match status" value="1"/>
</dbReference>
<comment type="subunit">
    <text evidence="3">Heterodimer of HisH and HisF.</text>
</comment>
<dbReference type="SUPFAM" id="SSF51366">
    <property type="entry name" value="Ribulose-phoshate binding barrel"/>
    <property type="match status" value="1"/>
</dbReference>
<dbReference type="EMBL" id="FQVC01000006">
    <property type="protein sequence ID" value="SHF31663.1"/>
    <property type="molecule type" value="Genomic_DNA"/>
</dbReference>
<evidence type="ECO:0000256" key="6">
    <source>
        <dbReference type="ARBA" id="ARBA00022605"/>
    </source>
</evidence>
<sequence>MLRSRIVPCLLMSNGGLVKTQKFKDAKYVGDPLNAVKIFNEKQVDELIFIDIDASVAGREPEFDRLRGIAVESRMPLCYGGGVSNAAQASRLIGLGFEKVSVSSAAFARPQLIREMADAVGSQSVVLTIDVRANGLLRGHTIYTHNGRRKQKLALADFCAQAAELGAGEIIINSIDRDGMMKGYDLNLARQVRKMFDGPLSFVGGAGSIQDMQDLIDAVGVVGAAAGSLFVFKGQFRAVLINYQRPTDLFGSGR</sequence>
<dbReference type="RefSeq" id="WP_046136598.1">
    <property type="nucleotide sequence ID" value="NZ_FQVC01000006.1"/>
</dbReference>
<evidence type="ECO:0000256" key="2">
    <source>
        <dbReference type="ARBA" id="ARBA00009667"/>
    </source>
</evidence>